<dbReference type="EMBL" id="UHFS01000002">
    <property type="protein sequence ID" value="SUN74867.1"/>
    <property type="molecule type" value="Genomic_DNA"/>
</dbReference>
<sequence>MNTKVKQFEVMDEAMLSSIEGELSCFEKGLFL</sequence>
<proteinExistence type="predicted"/>
<protein>
    <submittedName>
        <fullName evidence="1">Uncharacterized protein</fullName>
    </submittedName>
</protein>
<dbReference type="AlphaFoldDB" id="A0AAX2L4U2"/>
<gene>
    <name evidence="1" type="ORF">NCTC12261_00841</name>
</gene>
<evidence type="ECO:0000313" key="1">
    <source>
        <dbReference type="EMBL" id="SUN74867.1"/>
    </source>
</evidence>
<accession>A0AAX2L4U2</accession>
<organism evidence="1 2">
    <name type="scientific">Streptococcus mitis</name>
    <dbReference type="NCBI Taxonomy" id="28037"/>
    <lineage>
        <taxon>Bacteria</taxon>
        <taxon>Bacillati</taxon>
        <taxon>Bacillota</taxon>
        <taxon>Bacilli</taxon>
        <taxon>Lactobacillales</taxon>
        <taxon>Streptococcaceae</taxon>
        <taxon>Streptococcus</taxon>
        <taxon>Streptococcus mitis group</taxon>
    </lineage>
</organism>
<evidence type="ECO:0000313" key="2">
    <source>
        <dbReference type="Proteomes" id="UP000255482"/>
    </source>
</evidence>
<comment type="caution">
    <text evidence="1">The sequence shown here is derived from an EMBL/GenBank/DDBJ whole genome shotgun (WGS) entry which is preliminary data.</text>
</comment>
<name>A0AAX2L4U2_STRMT</name>
<reference evidence="1 2" key="1">
    <citation type="submission" date="2018-06" db="EMBL/GenBank/DDBJ databases">
        <authorList>
            <consortium name="Pathogen Informatics"/>
            <person name="Doyle S."/>
        </authorList>
    </citation>
    <scope>NUCLEOTIDE SEQUENCE [LARGE SCALE GENOMIC DNA]</scope>
    <source>
        <strain evidence="1 2">NCTC12261</strain>
    </source>
</reference>
<dbReference type="Proteomes" id="UP000255482">
    <property type="component" value="Unassembled WGS sequence"/>
</dbReference>